<dbReference type="AlphaFoldDB" id="A0A845MC42"/>
<evidence type="ECO:0000256" key="6">
    <source>
        <dbReference type="ARBA" id="ARBA00022989"/>
    </source>
</evidence>
<comment type="subcellular location">
    <subcellularLocation>
        <location evidence="1">Cell membrane</location>
    </subcellularLocation>
</comment>
<keyword evidence="5 9" id="KW-0812">Transmembrane</keyword>
<evidence type="ECO:0000256" key="9">
    <source>
        <dbReference type="SAM" id="Phobius"/>
    </source>
</evidence>
<dbReference type="GO" id="GO:0005886">
    <property type="term" value="C:plasma membrane"/>
    <property type="evidence" value="ECO:0007669"/>
    <property type="project" value="UniProtKB-SubCell"/>
</dbReference>
<feature type="transmembrane region" description="Helical" evidence="9">
    <location>
        <begin position="36"/>
        <end position="59"/>
    </location>
</feature>
<dbReference type="Proteomes" id="UP000467322">
    <property type="component" value="Unassembled WGS sequence"/>
</dbReference>
<feature type="domain" description="Bacterial sugar transferase" evidence="10">
    <location>
        <begin position="34"/>
        <end position="225"/>
    </location>
</feature>
<keyword evidence="4 11" id="KW-0808">Transferase</keyword>
<dbReference type="Pfam" id="PF02397">
    <property type="entry name" value="Bac_transf"/>
    <property type="match status" value="1"/>
</dbReference>
<dbReference type="GO" id="GO:0016780">
    <property type="term" value="F:phosphotransferase activity, for other substituted phosphate groups"/>
    <property type="evidence" value="ECO:0007669"/>
    <property type="project" value="TreeGrafter"/>
</dbReference>
<dbReference type="PANTHER" id="PTHR30576">
    <property type="entry name" value="COLANIC BIOSYNTHESIS UDP-GLUCOSE LIPID CARRIER TRANSFERASE"/>
    <property type="match status" value="1"/>
</dbReference>
<dbReference type="RefSeq" id="WP_161353724.1">
    <property type="nucleotide sequence ID" value="NZ_WTUX01000022.1"/>
</dbReference>
<organism evidence="11 12">
    <name type="scientific">Maritimibacter harenae</name>
    <dbReference type="NCBI Taxonomy" id="2606218"/>
    <lineage>
        <taxon>Bacteria</taxon>
        <taxon>Pseudomonadati</taxon>
        <taxon>Pseudomonadota</taxon>
        <taxon>Alphaproteobacteria</taxon>
        <taxon>Rhodobacterales</taxon>
        <taxon>Roseobacteraceae</taxon>
        <taxon>Maritimibacter</taxon>
    </lineage>
</organism>
<name>A0A845MC42_9RHOB</name>
<dbReference type="EMBL" id="WTUX01000022">
    <property type="protein sequence ID" value="MZR15311.1"/>
    <property type="molecule type" value="Genomic_DNA"/>
</dbReference>
<dbReference type="PANTHER" id="PTHR30576:SF4">
    <property type="entry name" value="UNDECAPRENYL-PHOSPHATE GALACTOSE PHOSPHOTRANSFERASE"/>
    <property type="match status" value="1"/>
</dbReference>
<keyword evidence="8" id="KW-0270">Exopolysaccharide synthesis</keyword>
<evidence type="ECO:0000313" key="12">
    <source>
        <dbReference type="Proteomes" id="UP000467322"/>
    </source>
</evidence>
<keyword evidence="12" id="KW-1185">Reference proteome</keyword>
<keyword evidence="7 9" id="KW-0472">Membrane</keyword>
<evidence type="ECO:0000313" key="11">
    <source>
        <dbReference type="EMBL" id="MZR15311.1"/>
    </source>
</evidence>
<evidence type="ECO:0000256" key="3">
    <source>
        <dbReference type="ARBA" id="ARBA00022475"/>
    </source>
</evidence>
<evidence type="ECO:0000259" key="10">
    <source>
        <dbReference type="Pfam" id="PF02397"/>
    </source>
</evidence>
<reference evidence="11 12" key="1">
    <citation type="submission" date="2019-12" db="EMBL/GenBank/DDBJ databases">
        <title>Maritimibacter sp. nov. sp. isolated from sea sand.</title>
        <authorList>
            <person name="Kim J."/>
            <person name="Jeong S.E."/>
            <person name="Jung H.S."/>
            <person name="Jeon C.O."/>
        </authorList>
    </citation>
    <scope>NUCLEOTIDE SEQUENCE [LARGE SCALE GENOMIC DNA]</scope>
    <source>
        <strain evidence="11 12">DP07</strain>
    </source>
</reference>
<comment type="caution">
    <text evidence="11">The sequence shown here is derived from an EMBL/GenBank/DDBJ whole genome shotgun (WGS) entry which is preliminary data.</text>
</comment>
<evidence type="ECO:0000256" key="5">
    <source>
        <dbReference type="ARBA" id="ARBA00022692"/>
    </source>
</evidence>
<evidence type="ECO:0000256" key="4">
    <source>
        <dbReference type="ARBA" id="ARBA00022679"/>
    </source>
</evidence>
<dbReference type="InterPro" id="IPR003362">
    <property type="entry name" value="Bact_transf"/>
</dbReference>
<evidence type="ECO:0000256" key="8">
    <source>
        <dbReference type="ARBA" id="ARBA00023169"/>
    </source>
</evidence>
<accession>A0A845MC42</accession>
<evidence type="ECO:0000256" key="1">
    <source>
        <dbReference type="ARBA" id="ARBA00004236"/>
    </source>
</evidence>
<evidence type="ECO:0000256" key="7">
    <source>
        <dbReference type="ARBA" id="ARBA00023136"/>
    </source>
</evidence>
<proteinExistence type="inferred from homology"/>
<sequence>MAFETTNIESYSARVAQAPPADIGRDRFYRRAGKSWLDLALAIVMAPVVVPLILLLWLFTRCDSGPGFYVQSRVGRGGRVFRCYKLRTMVVDADRRLAELCAQDPERAREWRENQKLADDPRITRLGRFLRATSLDELPQYFNVLKGDMSFVGPRPYMLDQHDMYRAAGGTAYGRMRPGITGPWQLDGRGETPFADRVGFDEAYYRAQSLRGDLRMLLRTIGVVINRTGT</sequence>
<protein>
    <submittedName>
        <fullName evidence="11">Sugar transferase</fullName>
    </submittedName>
</protein>
<dbReference type="GO" id="GO:0000271">
    <property type="term" value="P:polysaccharide biosynthetic process"/>
    <property type="evidence" value="ECO:0007669"/>
    <property type="project" value="UniProtKB-KW"/>
</dbReference>
<keyword evidence="3" id="KW-1003">Cell membrane</keyword>
<comment type="similarity">
    <text evidence="2">Belongs to the bacterial sugar transferase family.</text>
</comment>
<evidence type="ECO:0000256" key="2">
    <source>
        <dbReference type="ARBA" id="ARBA00006464"/>
    </source>
</evidence>
<gene>
    <name evidence="11" type="ORF">GQE99_20015</name>
</gene>
<keyword evidence="6 9" id="KW-1133">Transmembrane helix</keyword>